<evidence type="ECO:0000256" key="1">
    <source>
        <dbReference type="ARBA" id="ARBA00010790"/>
    </source>
</evidence>
<dbReference type="SUPFAM" id="SSF51905">
    <property type="entry name" value="FAD/NAD(P)-binding domain"/>
    <property type="match status" value="1"/>
</dbReference>
<sequence>MSGVEQAPPSELEEVNPLPPRLVLYTSSSLAHSSCHNMSGGGLTSSNSERGACWIQEADYFSVVHPTSCGCSAPYFGPPITAHCGGGTFLLFMGLLDTYINQQCDIADPCGRVKNQEIPRATYDFVVVGGGSGGSVVASRLSEVPEWNVLLLEAGGDEPPGTQVPSMLIGYFGSEIDWKFHTEPEEKACLGFPEKKCPWIRGKVLGGCSVINGMMYLRGHPKDYDSWEKAGNSGWGYSDVLPYFLKSEDNLEIEDMDPGYHGVGGYLTVQHFPDRPAMAQQILRAGEELGYPIVNDMNGRNFSGFTVAQMKTRNGSRVSSARAFLRPVRDRPNLHIMLNTTVSKILIDKQSTRMYGVEFIRDGKKQTVQVSKEVILSGGAVNSPQILLLSGIGPSEDLAKAQVPLIKDVPGVGKNLHNHVAFFLEFHVKNDTAKFDLDWTVTTDYLLNRKGPMSSTGLSQVTAKLNTKYADPSGNDPDLQIFFGGYLADCAKTGEVGDILNDEQPSDPRIISMSPVVLHPKSNGYIKLKSNNPLDHPLIYANYLTHPDDIKTLIEGVKVSLRLSQTKTLQKYGFELSPTPIPDCDKPGMKFGSDEYWECAIRHATGPENHQAGSCKMGPASDPDSVVDDKLHVRGIRGIRVMDASVMPRVVSANTAATVMMIAEKGSDMVKTFWNKQTVKPGSTRYIAHSESSGNVGLSNRLASGNGGRNVTVVGNGNDSRSKPVPAATQSFGSFPKQVAIPQYNTSGYGASAYKPFDHNTHAIPQYHHGWQGNNGYHGGYSKPFYVDPVKPKSSSGTFPSPSVKGDYSRSFGNTQGYGGHGNTVRDNSAVTGYPVSNTWNGHMTRFGQTWRINGNRP</sequence>
<dbReference type="InterPro" id="IPR000172">
    <property type="entry name" value="GMC_OxRdtase_N"/>
</dbReference>
<reference evidence="3" key="1">
    <citation type="submission" date="2020-11" db="EMBL/GenBank/DDBJ databases">
        <authorList>
            <person name="Tran Van P."/>
        </authorList>
    </citation>
    <scope>NUCLEOTIDE SEQUENCE</scope>
</reference>
<dbReference type="InterPro" id="IPR012132">
    <property type="entry name" value="GMC_OxRdtase"/>
</dbReference>
<dbReference type="AlphaFoldDB" id="A0A7R9EPJ6"/>
<dbReference type="PANTHER" id="PTHR11552:SF217">
    <property type="entry name" value="GLUCOSE DEHYDROGENASE [FAD, QUINONE]"/>
    <property type="match status" value="1"/>
</dbReference>
<dbReference type="Pfam" id="PF05199">
    <property type="entry name" value="GMC_oxred_C"/>
    <property type="match status" value="1"/>
</dbReference>
<organism evidence="3">
    <name type="scientific">Timema bartmani</name>
    <dbReference type="NCBI Taxonomy" id="61472"/>
    <lineage>
        <taxon>Eukaryota</taxon>
        <taxon>Metazoa</taxon>
        <taxon>Ecdysozoa</taxon>
        <taxon>Arthropoda</taxon>
        <taxon>Hexapoda</taxon>
        <taxon>Insecta</taxon>
        <taxon>Pterygota</taxon>
        <taxon>Neoptera</taxon>
        <taxon>Polyneoptera</taxon>
        <taxon>Phasmatodea</taxon>
        <taxon>Timematodea</taxon>
        <taxon>Timematoidea</taxon>
        <taxon>Timematidae</taxon>
        <taxon>Timema</taxon>
    </lineage>
</organism>
<protein>
    <recommendedName>
        <fullName evidence="2">Glucose-methanol-choline oxidoreductase N-terminal domain-containing protein</fullName>
    </recommendedName>
</protein>
<dbReference type="GO" id="GO:0050660">
    <property type="term" value="F:flavin adenine dinucleotide binding"/>
    <property type="evidence" value="ECO:0007669"/>
    <property type="project" value="InterPro"/>
</dbReference>
<dbReference type="InterPro" id="IPR036188">
    <property type="entry name" value="FAD/NAD-bd_sf"/>
</dbReference>
<dbReference type="GO" id="GO:0016614">
    <property type="term" value="F:oxidoreductase activity, acting on CH-OH group of donors"/>
    <property type="evidence" value="ECO:0007669"/>
    <property type="project" value="InterPro"/>
</dbReference>
<name>A0A7R9EPJ6_9NEOP</name>
<dbReference type="SUPFAM" id="SSF54373">
    <property type="entry name" value="FAD-linked reductases, C-terminal domain"/>
    <property type="match status" value="1"/>
</dbReference>
<accession>A0A7R9EPJ6</accession>
<dbReference type="PANTHER" id="PTHR11552">
    <property type="entry name" value="GLUCOSE-METHANOL-CHOLINE GMC OXIDOREDUCTASE"/>
    <property type="match status" value="1"/>
</dbReference>
<evidence type="ECO:0000313" key="3">
    <source>
        <dbReference type="EMBL" id="CAD7437728.1"/>
    </source>
</evidence>
<gene>
    <name evidence="3" type="ORF">TBIB3V08_LOCUS333</name>
</gene>
<feature type="domain" description="Glucose-methanol-choline oxidoreductase N-terminal" evidence="2">
    <location>
        <begin position="379"/>
        <end position="393"/>
    </location>
</feature>
<dbReference type="Gene3D" id="3.50.50.60">
    <property type="entry name" value="FAD/NAD(P)-binding domain"/>
    <property type="match status" value="1"/>
</dbReference>
<dbReference type="EMBL" id="OD564309">
    <property type="protein sequence ID" value="CAD7437728.1"/>
    <property type="molecule type" value="Genomic_DNA"/>
</dbReference>
<proteinExistence type="inferred from homology"/>
<dbReference type="PROSITE" id="PS00624">
    <property type="entry name" value="GMC_OXRED_2"/>
    <property type="match status" value="1"/>
</dbReference>
<evidence type="ECO:0000259" key="2">
    <source>
        <dbReference type="PROSITE" id="PS00624"/>
    </source>
</evidence>
<dbReference type="Gene3D" id="3.30.560.10">
    <property type="entry name" value="Glucose Oxidase, domain 3"/>
    <property type="match status" value="1"/>
</dbReference>
<comment type="similarity">
    <text evidence="1">Belongs to the GMC oxidoreductase family.</text>
</comment>
<dbReference type="InterPro" id="IPR007867">
    <property type="entry name" value="GMC_OxRtase_C"/>
</dbReference>
<dbReference type="Pfam" id="PF00732">
    <property type="entry name" value="GMC_oxred_N"/>
    <property type="match status" value="1"/>
</dbReference>